<dbReference type="AlphaFoldDB" id="X1IJV7"/>
<protein>
    <submittedName>
        <fullName evidence="1">Uncharacterized protein</fullName>
    </submittedName>
</protein>
<comment type="caution">
    <text evidence="1">The sequence shown here is derived from an EMBL/GenBank/DDBJ whole genome shotgun (WGS) entry which is preliminary data.</text>
</comment>
<dbReference type="EMBL" id="BARU01039584">
    <property type="protein sequence ID" value="GAH82696.1"/>
    <property type="molecule type" value="Genomic_DNA"/>
</dbReference>
<feature type="non-terminal residue" evidence="1">
    <location>
        <position position="82"/>
    </location>
</feature>
<evidence type="ECO:0000313" key="1">
    <source>
        <dbReference type="EMBL" id="GAH82696.1"/>
    </source>
</evidence>
<accession>X1IJV7</accession>
<organism evidence="1">
    <name type="scientific">marine sediment metagenome</name>
    <dbReference type="NCBI Taxonomy" id="412755"/>
    <lineage>
        <taxon>unclassified sequences</taxon>
        <taxon>metagenomes</taxon>
        <taxon>ecological metagenomes</taxon>
    </lineage>
</organism>
<reference evidence="1" key="1">
    <citation type="journal article" date="2014" name="Front. Microbiol.">
        <title>High frequency of phylogenetically diverse reductive dehalogenase-homologous genes in deep subseafloor sedimentary metagenomes.</title>
        <authorList>
            <person name="Kawai M."/>
            <person name="Futagami T."/>
            <person name="Toyoda A."/>
            <person name="Takaki Y."/>
            <person name="Nishi S."/>
            <person name="Hori S."/>
            <person name="Arai W."/>
            <person name="Tsubouchi T."/>
            <person name="Morono Y."/>
            <person name="Uchiyama I."/>
            <person name="Ito T."/>
            <person name="Fujiyama A."/>
            <person name="Inagaki F."/>
            <person name="Takami H."/>
        </authorList>
    </citation>
    <scope>NUCLEOTIDE SEQUENCE</scope>
    <source>
        <strain evidence="1">Expedition CK06-06</strain>
    </source>
</reference>
<name>X1IJV7_9ZZZZ</name>
<sequence>MGLFSHLSEEIFQDFPEIKVYHLQHDGKFNAKRPHEMLGHLIIKSPPFKEYCKEQIIKRYKLPDIDLDRIAELIIPVGGKDE</sequence>
<proteinExistence type="predicted"/>
<gene>
    <name evidence="1" type="ORF">S03H2_61328</name>
</gene>